<evidence type="ECO:0000313" key="3">
    <source>
        <dbReference type="EMBL" id="KAK8129130.1"/>
    </source>
</evidence>
<feature type="region of interest" description="Disordered" evidence="1">
    <location>
        <begin position="307"/>
        <end position="326"/>
    </location>
</feature>
<protein>
    <recommendedName>
        <fullName evidence="2">RNase H type-1 domain-containing protein</fullName>
    </recommendedName>
</protein>
<dbReference type="PROSITE" id="PS50879">
    <property type="entry name" value="RNASE_H_1"/>
    <property type="match status" value="1"/>
</dbReference>
<comment type="caution">
    <text evidence="3">The sequence shown here is derived from an EMBL/GenBank/DDBJ whole genome shotgun (WGS) entry which is preliminary data.</text>
</comment>
<dbReference type="GO" id="GO:0003676">
    <property type="term" value="F:nucleic acid binding"/>
    <property type="evidence" value="ECO:0007669"/>
    <property type="project" value="InterPro"/>
</dbReference>
<dbReference type="Pfam" id="PF00075">
    <property type="entry name" value="RNase_H"/>
    <property type="match status" value="1"/>
</dbReference>
<keyword evidence="4" id="KW-1185">Reference proteome</keyword>
<gene>
    <name evidence="3" type="ORF">PG999_001510</name>
</gene>
<dbReference type="SUPFAM" id="SSF53098">
    <property type="entry name" value="Ribonuclease H-like"/>
    <property type="match status" value="1"/>
</dbReference>
<name>A0AAW0R5N2_9PEZI</name>
<reference evidence="3 4" key="1">
    <citation type="submission" date="2023-01" db="EMBL/GenBank/DDBJ databases">
        <title>Analysis of 21 Apiospora genomes using comparative genomics revels a genus with tremendous synthesis potential of carbohydrate active enzymes and secondary metabolites.</title>
        <authorList>
            <person name="Sorensen T."/>
        </authorList>
    </citation>
    <scope>NUCLEOTIDE SEQUENCE [LARGE SCALE GENOMIC DNA]</scope>
    <source>
        <strain evidence="3 4">CBS 117206</strain>
    </source>
</reference>
<feature type="compositionally biased region" description="Basic and acidic residues" evidence="1">
    <location>
        <begin position="254"/>
        <end position="270"/>
    </location>
</feature>
<evidence type="ECO:0000256" key="1">
    <source>
        <dbReference type="SAM" id="MobiDB-lite"/>
    </source>
</evidence>
<dbReference type="GO" id="GO:0004523">
    <property type="term" value="F:RNA-DNA hybrid ribonuclease activity"/>
    <property type="evidence" value="ECO:0007669"/>
    <property type="project" value="InterPro"/>
</dbReference>
<dbReference type="InterPro" id="IPR036397">
    <property type="entry name" value="RNaseH_sf"/>
</dbReference>
<dbReference type="Gene3D" id="3.30.420.10">
    <property type="entry name" value="Ribonuclease H-like superfamily/Ribonuclease H"/>
    <property type="match status" value="1"/>
</dbReference>
<dbReference type="EMBL" id="JAQQWP010000002">
    <property type="protein sequence ID" value="KAK8129130.1"/>
    <property type="molecule type" value="Genomic_DNA"/>
</dbReference>
<evidence type="ECO:0000259" key="2">
    <source>
        <dbReference type="PROSITE" id="PS50879"/>
    </source>
</evidence>
<proteinExistence type="predicted"/>
<organism evidence="3 4">
    <name type="scientific">Apiospora kogelbergensis</name>
    <dbReference type="NCBI Taxonomy" id="1337665"/>
    <lineage>
        <taxon>Eukaryota</taxon>
        <taxon>Fungi</taxon>
        <taxon>Dikarya</taxon>
        <taxon>Ascomycota</taxon>
        <taxon>Pezizomycotina</taxon>
        <taxon>Sordariomycetes</taxon>
        <taxon>Xylariomycetidae</taxon>
        <taxon>Amphisphaeriales</taxon>
        <taxon>Apiosporaceae</taxon>
        <taxon>Apiospora</taxon>
    </lineage>
</organism>
<sequence>MFTDASFRPKTRLLGTAGVTYRRSYDGVSNQSAPWIDLSYGAIGVMNSNEAEIVAMAAALEALEHEVRSYAEAKVKEPGSAPQLRVLIFSDSDVCLFRLFYMIKTLRKNKPYTGRDWTVEYLKAQVKKLGQFIDSTNMELGIEFRWVKGHSGVEGNERADRLATATFPTAYSYFSAHDLASYRGKGEIVEMKEMSRILGNKTPDPLVPAPLADKLSETDECPATMADTELATGSSGPTFDAAVLREIENVREEIRGQRKEERRRSKEERRRNKKMTSELLEAAEERMVSRLLEEVKKISLASAVPADGYAVVDSGSKPKKQRKRDVLIAKLRRAGERLRGRGRR</sequence>
<dbReference type="InterPro" id="IPR002156">
    <property type="entry name" value="RNaseH_domain"/>
</dbReference>
<dbReference type="InterPro" id="IPR012337">
    <property type="entry name" value="RNaseH-like_sf"/>
</dbReference>
<dbReference type="Proteomes" id="UP001392437">
    <property type="component" value="Unassembled WGS sequence"/>
</dbReference>
<feature type="domain" description="RNase H type-1" evidence="2">
    <location>
        <begin position="1"/>
        <end position="168"/>
    </location>
</feature>
<feature type="region of interest" description="Disordered" evidence="1">
    <location>
        <begin position="254"/>
        <end position="274"/>
    </location>
</feature>
<dbReference type="AlphaFoldDB" id="A0AAW0R5N2"/>
<accession>A0AAW0R5N2</accession>
<evidence type="ECO:0000313" key="4">
    <source>
        <dbReference type="Proteomes" id="UP001392437"/>
    </source>
</evidence>